<proteinExistence type="predicted"/>
<evidence type="ECO:0000313" key="2">
    <source>
        <dbReference type="EMBL" id="GGM48510.1"/>
    </source>
</evidence>
<dbReference type="Pfam" id="PF18134">
    <property type="entry name" value="AGS_C"/>
    <property type="match status" value="1"/>
</dbReference>
<dbReference type="Proteomes" id="UP000653477">
    <property type="component" value="Unassembled WGS sequence"/>
</dbReference>
<dbReference type="InterPro" id="IPR040511">
    <property type="entry name" value="AGS_C"/>
</dbReference>
<reference evidence="3" key="1">
    <citation type="journal article" date="2019" name="Int. J. Syst. Evol. Microbiol.">
        <title>The Global Catalogue of Microorganisms (GCM) 10K type strain sequencing project: providing services to taxonomists for standard genome sequencing and annotation.</title>
        <authorList>
            <consortium name="The Broad Institute Genomics Platform"/>
            <consortium name="The Broad Institute Genome Sequencing Center for Infectious Disease"/>
            <person name="Wu L."/>
            <person name="Ma J."/>
        </authorList>
    </citation>
    <scope>NUCLEOTIDE SEQUENCE [LARGE SCALE GENOMIC DNA]</scope>
    <source>
        <strain evidence="3">JCM 30531</strain>
    </source>
</reference>
<evidence type="ECO:0000259" key="1">
    <source>
        <dbReference type="Pfam" id="PF18134"/>
    </source>
</evidence>
<accession>A0ABQ2H501</accession>
<gene>
    <name evidence="2" type="ORF">GCM10007088_03920</name>
</gene>
<name>A0ABQ2H501_9PORP</name>
<evidence type="ECO:0000313" key="3">
    <source>
        <dbReference type="Proteomes" id="UP000653477"/>
    </source>
</evidence>
<protein>
    <recommendedName>
        <fullName evidence="1">Adenylyl/Guanylyl and SMODS C-terminal sensor domain-containing protein</fullName>
    </recommendedName>
</protein>
<organism evidence="2 3">
    <name type="scientific">Porphyromonas pasteri</name>
    <dbReference type="NCBI Taxonomy" id="1583331"/>
    <lineage>
        <taxon>Bacteria</taxon>
        <taxon>Pseudomonadati</taxon>
        <taxon>Bacteroidota</taxon>
        <taxon>Bacteroidia</taxon>
        <taxon>Bacteroidales</taxon>
        <taxon>Porphyromonadaceae</taxon>
        <taxon>Porphyromonas</taxon>
    </lineage>
</organism>
<keyword evidence="3" id="KW-1185">Reference proteome</keyword>
<comment type="caution">
    <text evidence="2">The sequence shown here is derived from an EMBL/GenBank/DDBJ whole genome shotgun (WGS) entry which is preliminary data.</text>
</comment>
<feature type="domain" description="Adenylyl/Guanylyl and SMODS C-terminal sensor" evidence="1">
    <location>
        <begin position="3"/>
        <end position="83"/>
    </location>
</feature>
<sequence>MIRSLDFFIESTTVEKSYKVFWKVRNVGDEAKRRNCLRGEILRLNKADDKRHETSNFRGSHHVECYIIKNDVVVARDRIDVPII</sequence>
<dbReference type="EMBL" id="BMPU01000001">
    <property type="protein sequence ID" value="GGM48510.1"/>
    <property type="molecule type" value="Genomic_DNA"/>
</dbReference>